<sequence>MTARPPADRPWWTVTAREIAVKLRDRSFLLSTAATLLLVAASIAASALLGDRAAEHVVATAGPEAAPVTARAAQALADAGEDTLTVHGTGSADAARAAVAAESADAALLLELDGWTVVGRDGVDPGLGRALEQAVADATLAANARAAGTTAEELTAGAELRTELLAGGTDRGPVRLAMGFAFALLFYLSAVVFGMAIAHSVLEEKQNRVVEILATAVPVRQLLHGKVLGNCLLAFGQIALYALVGLVGVNVAGTAADVGWALAASGWFVAFFVAGFAAQASVWAVLGSLASRPEDLQSSTGPILAVLVGALFVGLYAEGAWLTAASYVPVVSSVAMPVRMLGGDVAWWQPVLSLAVTLAAAWLLLRAGERIYERAVFQGGRSLGWREAARLEP</sequence>
<proteinExistence type="predicted"/>
<evidence type="ECO:0000256" key="4">
    <source>
        <dbReference type="ARBA" id="ARBA00023136"/>
    </source>
</evidence>
<feature type="transmembrane region" description="Helical" evidence="5">
    <location>
        <begin position="176"/>
        <end position="198"/>
    </location>
</feature>
<dbReference type="RefSeq" id="WP_062734643.1">
    <property type="nucleotide sequence ID" value="NZ_BJZS01000009.1"/>
</dbReference>
<feature type="transmembrane region" description="Helical" evidence="5">
    <location>
        <begin position="227"/>
        <end position="247"/>
    </location>
</feature>
<dbReference type="EMBL" id="BJZS01000009">
    <property type="protein sequence ID" value="GEO94188.1"/>
    <property type="molecule type" value="Genomic_DNA"/>
</dbReference>
<dbReference type="Proteomes" id="UP000321103">
    <property type="component" value="Unassembled WGS sequence"/>
</dbReference>
<dbReference type="AlphaFoldDB" id="A0A512I909"/>
<dbReference type="STRING" id="388357.GCA_001580365_00770"/>
<reference evidence="7 8" key="1">
    <citation type="submission" date="2019-07" db="EMBL/GenBank/DDBJ databases">
        <title>Whole genome shotgun sequence of Kocuria turfanensis NBRC 107627.</title>
        <authorList>
            <person name="Hosoyama A."/>
            <person name="Uohara A."/>
            <person name="Ohji S."/>
            <person name="Ichikawa N."/>
        </authorList>
    </citation>
    <scope>NUCLEOTIDE SEQUENCE [LARGE SCALE GENOMIC DNA]</scope>
    <source>
        <strain evidence="7 8">NBRC 107627</strain>
    </source>
</reference>
<accession>A0A512I909</accession>
<organism evidence="7 8">
    <name type="scientific">Kocuria turfanensis</name>
    <dbReference type="NCBI Taxonomy" id="388357"/>
    <lineage>
        <taxon>Bacteria</taxon>
        <taxon>Bacillati</taxon>
        <taxon>Actinomycetota</taxon>
        <taxon>Actinomycetes</taxon>
        <taxon>Micrococcales</taxon>
        <taxon>Micrococcaceae</taxon>
        <taxon>Kocuria</taxon>
    </lineage>
</organism>
<evidence type="ECO:0000259" key="6">
    <source>
        <dbReference type="Pfam" id="PF12698"/>
    </source>
</evidence>
<dbReference type="PROSITE" id="PS00430">
    <property type="entry name" value="TONB_DEPENDENT_REC_1"/>
    <property type="match status" value="1"/>
</dbReference>
<dbReference type="GO" id="GO:0140359">
    <property type="term" value="F:ABC-type transporter activity"/>
    <property type="evidence" value="ECO:0007669"/>
    <property type="project" value="InterPro"/>
</dbReference>
<keyword evidence="2 5" id="KW-0812">Transmembrane</keyword>
<feature type="transmembrane region" description="Helical" evidence="5">
    <location>
        <begin position="347"/>
        <end position="365"/>
    </location>
</feature>
<evidence type="ECO:0000313" key="8">
    <source>
        <dbReference type="Proteomes" id="UP000321103"/>
    </source>
</evidence>
<evidence type="ECO:0000256" key="5">
    <source>
        <dbReference type="SAM" id="Phobius"/>
    </source>
</evidence>
<comment type="subcellular location">
    <subcellularLocation>
        <location evidence="1">Membrane</location>
        <topology evidence="1">Multi-pass membrane protein</topology>
    </subcellularLocation>
</comment>
<evidence type="ECO:0000256" key="1">
    <source>
        <dbReference type="ARBA" id="ARBA00004141"/>
    </source>
</evidence>
<dbReference type="InterPro" id="IPR013525">
    <property type="entry name" value="ABC2_TM"/>
</dbReference>
<gene>
    <name evidence="7" type="ORF">KTU01_03110</name>
</gene>
<feature type="transmembrane region" description="Helical" evidence="5">
    <location>
        <begin position="27"/>
        <end position="49"/>
    </location>
</feature>
<evidence type="ECO:0000313" key="7">
    <source>
        <dbReference type="EMBL" id="GEO94188.1"/>
    </source>
</evidence>
<evidence type="ECO:0000256" key="3">
    <source>
        <dbReference type="ARBA" id="ARBA00022989"/>
    </source>
</evidence>
<comment type="caution">
    <text evidence="7">The sequence shown here is derived from an EMBL/GenBank/DDBJ whole genome shotgun (WGS) entry which is preliminary data.</text>
</comment>
<feature type="transmembrane region" description="Helical" evidence="5">
    <location>
        <begin position="303"/>
        <end position="327"/>
    </location>
</feature>
<dbReference type="InterPro" id="IPR010916">
    <property type="entry name" value="TonB_box_CS"/>
</dbReference>
<feature type="domain" description="ABC-2 type transporter transmembrane" evidence="6">
    <location>
        <begin position="27"/>
        <end position="364"/>
    </location>
</feature>
<keyword evidence="4 5" id="KW-0472">Membrane</keyword>
<feature type="transmembrane region" description="Helical" evidence="5">
    <location>
        <begin position="267"/>
        <end position="291"/>
    </location>
</feature>
<keyword evidence="8" id="KW-1185">Reference proteome</keyword>
<name>A0A512I909_9MICC</name>
<keyword evidence="3 5" id="KW-1133">Transmembrane helix</keyword>
<dbReference type="Pfam" id="PF12698">
    <property type="entry name" value="ABC2_membrane_3"/>
    <property type="match status" value="1"/>
</dbReference>
<protein>
    <recommendedName>
        <fullName evidence="6">ABC-2 type transporter transmembrane domain-containing protein</fullName>
    </recommendedName>
</protein>
<dbReference type="GO" id="GO:0016020">
    <property type="term" value="C:membrane"/>
    <property type="evidence" value="ECO:0007669"/>
    <property type="project" value="UniProtKB-SubCell"/>
</dbReference>
<evidence type="ECO:0000256" key="2">
    <source>
        <dbReference type="ARBA" id="ARBA00022692"/>
    </source>
</evidence>